<dbReference type="InterPro" id="IPR025845">
    <property type="entry name" value="Thg1_C_dom"/>
</dbReference>
<sequence>MAEQYATQKQKSLGIILHGDKLTGTQAKEKNEMLFNQFGINYDKLPEMFKKGSCVFRNKVEEIVKIDKSGNPVKRCKQIVTVDYVDIIGPKFWNEHPYILHED</sequence>
<keyword evidence="2" id="KW-0548">Nucleotidyltransferase</keyword>
<dbReference type="InterPro" id="IPR007537">
    <property type="entry name" value="tRNAHis_GuaTrfase_Thg1"/>
</dbReference>
<proteinExistence type="predicted"/>
<dbReference type="OrthoDB" id="62560at2759"/>
<dbReference type="GO" id="GO:0000287">
    <property type="term" value="F:magnesium ion binding"/>
    <property type="evidence" value="ECO:0007669"/>
    <property type="project" value="InterPro"/>
</dbReference>
<reference evidence="2" key="1">
    <citation type="submission" date="2020-01" db="EMBL/GenBank/DDBJ databases">
        <title>Genome sequence of Kobresia littledalei, the first chromosome-level genome in the family Cyperaceae.</title>
        <authorList>
            <person name="Qu G."/>
        </authorList>
    </citation>
    <scope>NUCLEOTIDE SEQUENCE</scope>
    <source>
        <strain evidence="2">C.B.Clarke</strain>
        <tissue evidence="2">Leaf</tissue>
    </source>
</reference>
<protein>
    <submittedName>
        <fullName evidence="2">tRNA(His) guanylyltransferase 1-like protein</fullName>
    </submittedName>
</protein>
<evidence type="ECO:0000313" key="3">
    <source>
        <dbReference type="Proteomes" id="UP000623129"/>
    </source>
</evidence>
<dbReference type="Gene3D" id="3.30.70.3000">
    <property type="match status" value="1"/>
</dbReference>
<feature type="domain" description="Thg1 C-terminal" evidence="1">
    <location>
        <begin position="20"/>
        <end position="88"/>
    </location>
</feature>
<dbReference type="Proteomes" id="UP000623129">
    <property type="component" value="Unassembled WGS sequence"/>
</dbReference>
<dbReference type="GO" id="GO:0008193">
    <property type="term" value="F:tRNA guanylyltransferase activity"/>
    <property type="evidence" value="ECO:0007669"/>
    <property type="project" value="InterPro"/>
</dbReference>
<dbReference type="GO" id="GO:0006400">
    <property type="term" value="P:tRNA modification"/>
    <property type="evidence" value="ECO:0007669"/>
    <property type="project" value="InterPro"/>
</dbReference>
<dbReference type="InterPro" id="IPR038469">
    <property type="entry name" value="tRNAHis_GuaTrfase_Thg1_sf"/>
</dbReference>
<comment type="caution">
    <text evidence="2">The sequence shown here is derived from an EMBL/GenBank/DDBJ whole genome shotgun (WGS) entry which is preliminary data.</text>
</comment>
<dbReference type="AlphaFoldDB" id="A0A833QWR8"/>
<keyword evidence="3" id="KW-1185">Reference proteome</keyword>
<dbReference type="EMBL" id="SWLB01000009">
    <property type="protein sequence ID" value="KAF3334420.1"/>
    <property type="molecule type" value="Genomic_DNA"/>
</dbReference>
<dbReference type="PANTHER" id="PTHR12729:SF6">
    <property type="entry name" value="TRNA(HIS) GUANYLYLTRANSFERASE-RELATED"/>
    <property type="match status" value="1"/>
</dbReference>
<dbReference type="PANTHER" id="PTHR12729">
    <property type="entry name" value="TRNA(HIS) GUANYLYLTRANSFERASE-RELATED"/>
    <property type="match status" value="1"/>
</dbReference>
<evidence type="ECO:0000313" key="2">
    <source>
        <dbReference type="EMBL" id="KAF3334420.1"/>
    </source>
</evidence>
<gene>
    <name evidence="2" type="ORF">FCM35_KLT21024</name>
</gene>
<dbReference type="Pfam" id="PF14413">
    <property type="entry name" value="Thg1C"/>
    <property type="match status" value="1"/>
</dbReference>
<organism evidence="2 3">
    <name type="scientific">Carex littledalei</name>
    <dbReference type="NCBI Taxonomy" id="544730"/>
    <lineage>
        <taxon>Eukaryota</taxon>
        <taxon>Viridiplantae</taxon>
        <taxon>Streptophyta</taxon>
        <taxon>Embryophyta</taxon>
        <taxon>Tracheophyta</taxon>
        <taxon>Spermatophyta</taxon>
        <taxon>Magnoliopsida</taxon>
        <taxon>Liliopsida</taxon>
        <taxon>Poales</taxon>
        <taxon>Cyperaceae</taxon>
        <taxon>Cyperoideae</taxon>
        <taxon>Cariceae</taxon>
        <taxon>Carex</taxon>
        <taxon>Carex subgen. Euthyceras</taxon>
    </lineage>
</organism>
<name>A0A833QWR8_9POAL</name>
<accession>A0A833QWR8</accession>
<evidence type="ECO:0000259" key="1">
    <source>
        <dbReference type="Pfam" id="PF14413"/>
    </source>
</evidence>
<keyword evidence="2" id="KW-0808">Transferase</keyword>